<sequence>MLQDVQFPPVTADAAAVAPAAAGSPEAAGSEMLAMTVLAALTEMALRSRHGQADVEAALRRARITSEPARVAAAIDLLQQRGMVSKIIELSDGGVLLTVTGLALQRTRLRHRG</sequence>
<dbReference type="AlphaFoldDB" id="A0A5M6J259"/>
<proteinExistence type="predicted"/>
<dbReference type="RefSeq" id="WP_150038480.1">
    <property type="nucleotide sequence ID" value="NZ_OW485601.1"/>
</dbReference>
<gene>
    <name evidence="1" type="ORF">F1189_00770</name>
</gene>
<reference evidence="1 2" key="1">
    <citation type="submission" date="2019-09" db="EMBL/GenBank/DDBJ databases">
        <title>Genome sequence of Rhodovastum atsumiense, a diverse member of the Acetobacteraceae family of non-sulfur purple photosynthetic bacteria.</title>
        <authorList>
            <person name="Meyer T."/>
            <person name="Kyndt J."/>
        </authorList>
    </citation>
    <scope>NUCLEOTIDE SEQUENCE [LARGE SCALE GENOMIC DNA]</scope>
    <source>
        <strain evidence="1 2">DSM 21279</strain>
    </source>
</reference>
<evidence type="ECO:0000313" key="2">
    <source>
        <dbReference type="Proteomes" id="UP000325255"/>
    </source>
</evidence>
<dbReference type="EMBL" id="VWPK01000001">
    <property type="protein sequence ID" value="KAA5614693.1"/>
    <property type="molecule type" value="Genomic_DNA"/>
</dbReference>
<name>A0A5M6J259_9PROT</name>
<organism evidence="1 2">
    <name type="scientific">Rhodovastum atsumiense</name>
    <dbReference type="NCBI Taxonomy" id="504468"/>
    <lineage>
        <taxon>Bacteria</taxon>
        <taxon>Pseudomonadati</taxon>
        <taxon>Pseudomonadota</taxon>
        <taxon>Alphaproteobacteria</taxon>
        <taxon>Acetobacterales</taxon>
        <taxon>Acetobacteraceae</taxon>
        <taxon>Rhodovastum</taxon>
    </lineage>
</organism>
<protein>
    <submittedName>
        <fullName evidence="1">Uncharacterized protein</fullName>
    </submittedName>
</protein>
<dbReference type="Proteomes" id="UP000325255">
    <property type="component" value="Unassembled WGS sequence"/>
</dbReference>
<keyword evidence="2" id="KW-1185">Reference proteome</keyword>
<accession>A0A5M6J259</accession>
<evidence type="ECO:0000313" key="1">
    <source>
        <dbReference type="EMBL" id="KAA5614693.1"/>
    </source>
</evidence>
<comment type="caution">
    <text evidence="1">The sequence shown here is derived from an EMBL/GenBank/DDBJ whole genome shotgun (WGS) entry which is preliminary data.</text>
</comment>